<evidence type="ECO:0000313" key="2">
    <source>
        <dbReference type="EMBL" id="MUG44637.1"/>
    </source>
</evidence>
<dbReference type="AlphaFoldDB" id="A0A7X3CMZ2"/>
<accession>A0A7X3CMZ2</accession>
<gene>
    <name evidence="2" type="ORF">GNP95_06480</name>
</gene>
<proteinExistence type="predicted"/>
<protein>
    <submittedName>
        <fullName evidence="2">Uncharacterized protein</fullName>
    </submittedName>
</protein>
<dbReference type="Proteomes" id="UP000447876">
    <property type="component" value="Unassembled WGS sequence"/>
</dbReference>
<evidence type="ECO:0000256" key="1">
    <source>
        <dbReference type="SAM" id="Phobius"/>
    </source>
</evidence>
<dbReference type="EMBL" id="WNZW01000002">
    <property type="protein sequence ID" value="MUG44637.1"/>
    <property type="molecule type" value="Genomic_DNA"/>
</dbReference>
<keyword evidence="1" id="KW-0812">Transmembrane</keyword>
<organism evidence="2 3">
    <name type="scientific">Paenibacillus woosongensis</name>
    <dbReference type="NCBI Taxonomy" id="307580"/>
    <lineage>
        <taxon>Bacteria</taxon>
        <taxon>Bacillati</taxon>
        <taxon>Bacillota</taxon>
        <taxon>Bacilli</taxon>
        <taxon>Bacillales</taxon>
        <taxon>Paenibacillaceae</taxon>
        <taxon>Paenibacillus</taxon>
    </lineage>
</organism>
<sequence length="158" mass="17840">MNDQGQDIRNEQSREICWDKYIRGELCEQQARQAEVLLLHDDEALAAYMAALAEHEQELPGLQQEEAFIEAVMRKTSIHGDAQPVRESAEPLIRKKGLREHPLFNYVIAASITLFLLSLGAFDHLSSGTEHILPPSTKPSVSKQIMDRTAGWIDHLKP</sequence>
<feature type="transmembrane region" description="Helical" evidence="1">
    <location>
        <begin position="103"/>
        <end position="122"/>
    </location>
</feature>
<name>A0A7X3CMZ2_9BACL</name>
<keyword evidence="1" id="KW-0472">Membrane</keyword>
<comment type="caution">
    <text evidence="2">The sequence shown here is derived from an EMBL/GenBank/DDBJ whole genome shotgun (WGS) entry which is preliminary data.</text>
</comment>
<evidence type="ECO:0000313" key="3">
    <source>
        <dbReference type="Proteomes" id="UP000447876"/>
    </source>
</evidence>
<dbReference type="RefSeq" id="WP_155610083.1">
    <property type="nucleotide sequence ID" value="NZ_WNZW01000002.1"/>
</dbReference>
<keyword evidence="1" id="KW-1133">Transmembrane helix</keyword>
<reference evidence="2 3" key="1">
    <citation type="submission" date="2019-11" db="EMBL/GenBank/DDBJ databases">
        <title>Draft genome sequences of five Paenibacillus species of dairy origin.</title>
        <authorList>
            <person name="Olajide A.M."/>
            <person name="Chen S."/>
            <person name="Lapointe G."/>
        </authorList>
    </citation>
    <scope>NUCLEOTIDE SEQUENCE [LARGE SCALE GENOMIC DNA]</scope>
    <source>
        <strain evidence="2 3">12CR55</strain>
    </source>
</reference>
<dbReference type="OrthoDB" id="2678892at2"/>